<feature type="transmembrane region" description="Helical" evidence="5">
    <location>
        <begin position="222"/>
        <end position="243"/>
    </location>
</feature>
<evidence type="ECO:0000256" key="3">
    <source>
        <dbReference type="ARBA" id="ARBA00022989"/>
    </source>
</evidence>
<organism evidence="7 8">
    <name type="scientific">Deinococcus hopiensis KR-140</name>
    <dbReference type="NCBI Taxonomy" id="695939"/>
    <lineage>
        <taxon>Bacteria</taxon>
        <taxon>Thermotogati</taxon>
        <taxon>Deinococcota</taxon>
        <taxon>Deinococci</taxon>
        <taxon>Deinococcales</taxon>
        <taxon>Deinococcaceae</taxon>
        <taxon>Deinococcus</taxon>
    </lineage>
</organism>
<name>A0A1W1UFR2_9DEIO</name>
<gene>
    <name evidence="7" type="ORF">SAMN00790413_05344</name>
</gene>
<dbReference type="CDD" id="cd06261">
    <property type="entry name" value="TM_PBP2"/>
    <property type="match status" value="1"/>
</dbReference>
<keyword evidence="3 5" id="KW-1133">Transmembrane helix</keyword>
<dbReference type="Proteomes" id="UP000192582">
    <property type="component" value="Unassembled WGS sequence"/>
</dbReference>
<dbReference type="PROSITE" id="PS50928">
    <property type="entry name" value="ABC_TM1"/>
    <property type="match status" value="1"/>
</dbReference>
<evidence type="ECO:0000313" key="8">
    <source>
        <dbReference type="Proteomes" id="UP000192582"/>
    </source>
</evidence>
<dbReference type="AlphaFoldDB" id="A0A1W1UFR2"/>
<proteinExistence type="inferred from homology"/>
<comment type="subcellular location">
    <subcellularLocation>
        <location evidence="5">Cell membrane</location>
        <topology evidence="5">Multi-pass membrane protein</topology>
    </subcellularLocation>
    <subcellularLocation>
        <location evidence="1">Membrane</location>
        <topology evidence="1">Multi-pass membrane protein</topology>
    </subcellularLocation>
</comment>
<evidence type="ECO:0000256" key="4">
    <source>
        <dbReference type="ARBA" id="ARBA00023136"/>
    </source>
</evidence>
<evidence type="ECO:0000313" key="7">
    <source>
        <dbReference type="EMBL" id="SMB79862.1"/>
    </source>
</evidence>
<evidence type="ECO:0000256" key="1">
    <source>
        <dbReference type="ARBA" id="ARBA00004141"/>
    </source>
</evidence>
<keyword evidence="4 5" id="KW-0472">Membrane</keyword>
<dbReference type="Gene3D" id="1.10.3720.10">
    <property type="entry name" value="MetI-like"/>
    <property type="match status" value="1"/>
</dbReference>
<comment type="similarity">
    <text evidence="5">Belongs to the binding-protein-dependent transport system permease family.</text>
</comment>
<sequence>MTARSITSAAPSPLKLAWRRYRKSRLGVVGGWLLALLYGMALFSPFLAPYSITAQHEDFSYQPPQGVHIVQGGRLRAPFVYGFKQVRDPVTFARKSVEDRTTPIPIRLFVRGEPYRFLGLSATLHLFGVPEGHTFFPLGTDQLGRDLLSRTLVGAQVSLTVGVIGVLISFAIGVLLGGISGYFGGWVDNLIQRVVEVLLSFPRLPILLSLSALIPARWPSTWVYLGIVAVLSLIGWAGLARVVRGQVLAARGAEYVAAAQALGARDLRVILRHITPNLSSFLVVTATLALPGYILGESALSFLGLGIKEPMTSWGLLLKDAQNFQTLRLYPWLLTPGLFIFLAVLAFNFFGDALRDAADTQSR</sequence>
<dbReference type="GO" id="GO:0055085">
    <property type="term" value="P:transmembrane transport"/>
    <property type="evidence" value="ECO:0007669"/>
    <property type="project" value="InterPro"/>
</dbReference>
<dbReference type="InterPro" id="IPR035906">
    <property type="entry name" value="MetI-like_sf"/>
</dbReference>
<dbReference type="InterPro" id="IPR000515">
    <property type="entry name" value="MetI-like"/>
</dbReference>
<reference evidence="7 8" key="1">
    <citation type="submission" date="2017-04" db="EMBL/GenBank/DDBJ databases">
        <authorList>
            <person name="Afonso C.L."/>
            <person name="Miller P.J."/>
            <person name="Scott M.A."/>
            <person name="Spackman E."/>
            <person name="Goraichik I."/>
            <person name="Dimitrov K.M."/>
            <person name="Suarez D.L."/>
            <person name="Swayne D.E."/>
        </authorList>
    </citation>
    <scope>NUCLEOTIDE SEQUENCE [LARGE SCALE GENOMIC DNA]</scope>
    <source>
        <strain evidence="7 8">KR-140</strain>
    </source>
</reference>
<dbReference type="PANTHER" id="PTHR43839:SF3">
    <property type="entry name" value="OLIGOPEPTIDE ABC TRANSPORTER, PERMEASE PROTEIN"/>
    <property type="match status" value="1"/>
</dbReference>
<dbReference type="GO" id="GO:0005886">
    <property type="term" value="C:plasma membrane"/>
    <property type="evidence" value="ECO:0007669"/>
    <property type="project" value="UniProtKB-SubCell"/>
</dbReference>
<accession>A0A1W1UFR2</accession>
<dbReference type="Pfam" id="PF00528">
    <property type="entry name" value="BPD_transp_1"/>
    <property type="match status" value="1"/>
</dbReference>
<feature type="transmembrane region" description="Helical" evidence="5">
    <location>
        <begin position="26"/>
        <end position="48"/>
    </location>
</feature>
<dbReference type="RefSeq" id="WP_084045583.1">
    <property type="nucleotide sequence ID" value="NZ_FWWU01000004.1"/>
</dbReference>
<dbReference type="SUPFAM" id="SSF161098">
    <property type="entry name" value="MetI-like"/>
    <property type="match status" value="1"/>
</dbReference>
<dbReference type="PANTHER" id="PTHR43839">
    <property type="entry name" value="OPPC IN A BINDING PROTEIN-DEPENDENT TRANSPORT SYSTEM"/>
    <property type="match status" value="1"/>
</dbReference>
<dbReference type="InterPro" id="IPR025966">
    <property type="entry name" value="OppC_N"/>
</dbReference>
<keyword evidence="8" id="KW-1185">Reference proteome</keyword>
<dbReference type="Pfam" id="PF12911">
    <property type="entry name" value="OppC_N"/>
    <property type="match status" value="1"/>
</dbReference>
<feature type="domain" description="ABC transmembrane type-1" evidence="6">
    <location>
        <begin position="155"/>
        <end position="351"/>
    </location>
</feature>
<dbReference type="OrthoDB" id="9797472at2"/>
<feature type="transmembrane region" description="Helical" evidence="5">
    <location>
        <begin position="278"/>
        <end position="296"/>
    </location>
</feature>
<evidence type="ECO:0000256" key="2">
    <source>
        <dbReference type="ARBA" id="ARBA00022692"/>
    </source>
</evidence>
<feature type="transmembrane region" description="Helical" evidence="5">
    <location>
        <begin position="329"/>
        <end position="350"/>
    </location>
</feature>
<evidence type="ECO:0000259" key="6">
    <source>
        <dbReference type="PROSITE" id="PS50928"/>
    </source>
</evidence>
<keyword evidence="2 5" id="KW-0812">Transmembrane</keyword>
<dbReference type="STRING" id="695939.SAMN00790413_05344"/>
<protein>
    <submittedName>
        <fullName evidence="7">Peptide/nickel transport system permease protein</fullName>
    </submittedName>
</protein>
<dbReference type="EMBL" id="FWWU01000004">
    <property type="protein sequence ID" value="SMB79862.1"/>
    <property type="molecule type" value="Genomic_DNA"/>
</dbReference>
<feature type="transmembrane region" description="Helical" evidence="5">
    <location>
        <begin position="195"/>
        <end position="216"/>
    </location>
</feature>
<evidence type="ECO:0000256" key="5">
    <source>
        <dbReference type="RuleBase" id="RU363032"/>
    </source>
</evidence>
<feature type="transmembrane region" description="Helical" evidence="5">
    <location>
        <begin position="157"/>
        <end position="183"/>
    </location>
</feature>
<keyword evidence="5" id="KW-0813">Transport</keyword>